<name>A0AAW0RKL3_9HYPO</name>
<dbReference type="AlphaFoldDB" id="A0AAW0RKL3"/>
<dbReference type="EMBL" id="JAAHCF010000639">
    <property type="protein sequence ID" value="KAK8142630.1"/>
    <property type="molecule type" value="Genomic_DNA"/>
</dbReference>
<reference evidence="1 2" key="1">
    <citation type="submission" date="2020-02" db="EMBL/GenBank/DDBJ databases">
        <title>Comparative genomics of the hypocrealean fungal genus Beauvera.</title>
        <authorList>
            <person name="Showalter D.N."/>
            <person name="Bushley K.E."/>
            <person name="Rehner S.A."/>
        </authorList>
    </citation>
    <scope>NUCLEOTIDE SEQUENCE [LARGE SCALE GENOMIC DNA]</scope>
    <source>
        <strain evidence="1 2">ARSEF4384</strain>
    </source>
</reference>
<sequence>MNLRKPTLIANDADNFPSYLVDAGLGTVGIPGTTMLSATIIRKKDVRGGTVKLQYLRAKKSQQCRTDDMVMQVDCWARELADKVPDGTMTVEAAIGLSFLAAETSRAPFRGSFTTVSRRLSVPRASGSSSTSWSRTFEAAAGYDVPELGFWGFAESLCLSDKVQPAPGSAPVTAAEKGTTLMCDT</sequence>
<gene>
    <name evidence="1" type="ORF">G3M48_008467</name>
</gene>
<organism evidence="1 2">
    <name type="scientific">Beauveria asiatica</name>
    <dbReference type="NCBI Taxonomy" id="1069075"/>
    <lineage>
        <taxon>Eukaryota</taxon>
        <taxon>Fungi</taxon>
        <taxon>Dikarya</taxon>
        <taxon>Ascomycota</taxon>
        <taxon>Pezizomycotina</taxon>
        <taxon>Sordariomycetes</taxon>
        <taxon>Hypocreomycetidae</taxon>
        <taxon>Hypocreales</taxon>
        <taxon>Cordycipitaceae</taxon>
        <taxon>Beauveria</taxon>
    </lineage>
</organism>
<protein>
    <submittedName>
        <fullName evidence="1">Uncharacterized protein</fullName>
    </submittedName>
</protein>
<comment type="caution">
    <text evidence="1">The sequence shown here is derived from an EMBL/GenBank/DDBJ whole genome shotgun (WGS) entry which is preliminary data.</text>
</comment>
<accession>A0AAW0RKL3</accession>
<evidence type="ECO:0000313" key="1">
    <source>
        <dbReference type="EMBL" id="KAK8142630.1"/>
    </source>
</evidence>
<evidence type="ECO:0000313" key="2">
    <source>
        <dbReference type="Proteomes" id="UP001397290"/>
    </source>
</evidence>
<keyword evidence="2" id="KW-1185">Reference proteome</keyword>
<proteinExistence type="predicted"/>
<dbReference type="Proteomes" id="UP001397290">
    <property type="component" value="Unassembled WGS sequence"/>
</dbReference>